<dbReference type="EMBL" id="LHQS01000003">
    <property type="protein sequence ID" value="RXE55577.1"/>
    <property type="molecule type" value="Genomic_DNA"/>
</dbReference>
<reference evidence="5 6" key="1">
    <citation type="journal article" date="2015" name="Int. J. Syst. Evol. Microbiol.">
        <title>Methanoculleus taiwanensis sp. nov., a methanogen isolated from deep marine sediment at the deformation front area near Taiwan.</title>
        <authorList>
            <person name="Weng C.Y."/>
            <person name="Chen S.C."/>
            <person name="Lai M.C."/>
            <person name="Wu S.Y."/>
            <person name="Lin S."/>
            <person name="Yang T.F."/>
            <person name="Chen P.C."/>
        </authorList>
    </citation>
    <scope>NUCLEOTIDE SEQUENCE [LARGE SCALE GENOMIC DNA]</scope>
    <source>
        <strain evidence="5 6">CYW4</strain>
    </source>
</reference>
<proteinExistence type="predicted"/>
<dbReference type="InterPro" id="IPR036249">
    <property type="entry name" value="Thioredoxin-like_sf"/>
</dbReference>
<evidence type="ECO:0000313" key="5">
    <source>
        <dbReference type="EMBL" id="RXE55577.1"/>
    </source>
</evidence>
<accession>A0A498GZM3</accession>
<sequence>MPHRRVACVSAEIVEISDQTWEKAVEKGEKPAVIMFYSPGCVHCRTMEPSFRSLAEQYGEVILFGRLNIASSMWTAERYGVRGTPTFKFFCMGRPIEELVGAVYPAMLERRIEDLLEHGEACVRSSTAIDYEITGYG</sequence>
<dbReference type="Gene3D" id="3.40.30.10">
    <property type="entry name" value="Glutaredoxin"/>
    <property type="match status" value="1"/>
</dbReference>
<dbReference type="CDD" id="cd02947">
    <property type="entry name" value="TRX_family"/>
    <property type="match status" value="1"/>
</dbReference>
<dbReference type="SUPFAM" id="SSF52833">
    <property type="entry name" value="Thioredoxin-like"/>
    <property type="match status" value="1"/>
</dbReference>
<gene>
    <name evidence="5" type="ORF">ABH15_12315</name>
</gene>
<dbReference type="PANTHER" id="PTHR45663:SF11">
    <property type="entry name" value="GEO12009P1"/>
    <property type="match status" value="1"/>
</dbReference>
<dbReference type="GO" id="GO:0015035">
    <property type="term" value="F:protein-disulfide reductase activity"/>
    <property type="evidence" value="ECO:0007669"/>
    <property type="project" value="TreeGrafter"/>
</dbReference>
<protein>
    <submittedName>
        <fullName evidence="5">Thioredoxin</fullName>
    </submittedName>
</protein>
<keyword evidence="1" id="KW-0813">Transport</keyword>
<feature type="domain" description="Thioredoxin" evidence="4">
    <location>
        <begin position="1"/>
        <end position="117"/>
    </location>
</feature>
<dbReference type="GO" id="GO:0005737">
    <property type="term" value="C:cytoplasm"/>
    <property type="evidence" value="ECO:0007669"/>
    <property type="project" value="TreeGrafter"/>
</dbReference>
<dbReference type="Pfam" id="PF00085">
    <property type="entry name" value="Thioredoxin"/>
    <property type="match status" value="1"/>
</dbReference>
<dbReference type="InterPro" id="IPR013766">
    <property type="entry name" value="Thioredoxin_domain"/>
</dbReference>
<keyword evidence="6" id="KW-1185">Reference proteome</keyword>
<dbReference type="PROSITE" id="PS51352">
    <property type="entry name" value="THIOREDOXIN_2"/>
    <property type="match status" value="1"/>
</dbReference>
<dbReference type="InterPro" id="IPR017937">
    <property type="entry name" value="Thioredoxin_CS"/>
</dbReference>
<evidence type="ECO:0000256" key="1">
    <source>
        <dbReference type="ARBA" id="ARBA00022448"/>
    </source>
</evidence>
<dbReference type="PROSITE" id="PS00194">
    <property type="entry name" value="THIOREDOXIN_1"/>
    <property type="match status" value="1"/>
</dbReference>
<dbReference type="Proteomes" id="UP000290932">
    <property type="component" value="Unassembled WGS sequence"/>
</dbReference>
<name>A0A498GZM3_9EURY</name>
<evidence type="ECO:0000259" key="4">
    <source>
        <dbReference type="PROSITE" id="PS51352"/>
    </source>
</evidence>
<organism evidence="5 6">
    <name type="scientific">Methanoculleus taiwanensis</name>
    <dbReference type="NCBI Taxonomy" id="1550565"/>
    <lineage>
        <taxon>Archaea</taxon>
        <taxon>Methanobacteriati</taxon>
        <taxon>Methanobacteriota</taxon>
        <taxon>Stenosarchaea group</taxon>
        <taxon>Methanomicrobia</taxon>
        <taxon>Methanomicrobiales</taxon>
        <taxon>Methanomicrobiaceae</taxon>
        <taxon>Methanoculleus</taxon>
    </lineage>
</organism>
<evidence type="ECO:0000256" key="2">
    <source>
        <dbReference type="ARBA" id="ARBA00022982"/>
    </source>
</evidence>
<comment type="caution">
    <text evidence="5">The sequence shown here is derived from an EMBL/GenBank/DDBJ whole genome shotgun (WGS) entry which is preliminary data.</text>
</comment>
<dbReference type="PANTHER" id="PTHR45663">
    <property type="entry name" value="GEO12009P1"/>
    <property type="match status" value="1"/>
</dbReference>
<dbReference type="AlphaFoldDB" id="A0A498GZM3"/>
<evidence type="ECO:0000313" key="6">
    <source>
        <dbReference type="Proteomes" id="UP000290932"/>
    </source>
</evidence>
<evidence type="ECO:0000256" key="3">
    <source>
        <dbReference type="ARBA" id="ARBA00023157"/>
    </source>
</evidence>
<keyword evidence="2" id="KW-0249">Electron transport</keyword>
<keyword evidence="3" id="KW-1015">Disulfide bond</keyword>